<accession>A0A1I1HTZ6</accession>
<feature type="domain" description="VOC" evidence="1">
    <location>
        <begin position="11"/>
        <end position="125"/>
    </location>
</feature>
<dbReference type="PROSITE" id="PS51819">
    <property type="entry name" value="VOC"/>
    <property type="match status" value="1"/>
</dbReference>
<dbReference type="PANTHER" id="PTHR33993">
    <property type="entry name" value="GLYOXALASE-RELATED"/>
    <property type="match status" value="1"/>
</dbReference>
<dbReference type="AlphaFoldDB" id="A0A1I1HTZ6"/>
<evidence type="ECO:0000259" key="1">
    <source>
        <dbReference type="PROSITE" id="PS51819"/>
    </source>
</evidence>
<dbReference type="InterPro" id="IPR004360">
    <property type="entry name" value="Glyas_Fos-R_dOase_dom"/>
</dbReference>
<proteinExistence type="predicted"/>
<dbReference type="CDD" id="cd07247">
    <property type="entry name" value="SgaA_N_like"/>
    <property type="match status" value="1"/>
</dbReference>
<gene>
    <name evidence="2" type="ORF">SAMN05421762_0386</name>
</gene>
<dbReference type="Proteomes" id="UP000231644">
    <property type="component" value="Unassembled WGS sequence"/>
</dbReference>
<keyword evidence="3" id="KW-1185">Reference proteome</keyword>
<dbReference type="InterPro" id="IPR029068">
    <property type="entry name" value="Glyas_Bleomycin-R_OHBP_Dase"/>
</dbReference>
<dbReference type="Gene3D" id="3.10.180.10">
    <property type="entry name" value="2,3-Dihydroxybiphenyl 1,2-Dioxygenase, domain 1"/>
    <property type="match status" value="1"/>
</dbReference>
<evidence type="ECO:0000313" key="2">
    <source>
        <dbReference type="EMBL" id="SFC27537.1"/>
    </source>
</evidence>
<dbReference type="RefSeq" id="WP_244525492.1">
    <property type="nucleotide sequence ID" value="NZ_CAXQIN010000164.1"/>
</dbReference>
<dbReference type="InterPro" id="IPR037523">
    <property type="entry name" value="VOC_core"/>
</dbReference>
<dbReference type="EMBL" id="FOLX01000001">
    <property type="protein sequence ID" value="SFC27537.1"/>
    <property type="molecule type" value="Genomic_DNA"/>
</dbReference>
<name>A0A1I1HTZ6_9RHOB</name>
<dbReference type="STRING" id="517719.SAMN05421762_0386"/>
<dbReference type="InterPro" id="IPR052164">
    <property type="entry name" value="Anthracycline_SecMetBiosynth"/>
</dbReference>
<protein>
    <recommendedName>
        <fullName evidence="1">VOC domain-containing protein</fullName>
    </recommendedName>
</protein>
<dbReference type="Pfam" id="PF00903">
    <property type="entry name" value="Glyoxalase"/>
    <property type="match status" value="1"/>
</dbReference>
<evidence type="ECO:0000313" key="3">
    <source>
        <dbReference type="Proteomes" id="UP000231644"/>
    </source>
</evidence>
<reference evidence="2 3" key="1">
    <citation type="submission" date="2016-10" db="EMBL/GenBank/DDBJ databases">
        <authorList>
            <person name="de Groot N.N."/>
        </authorList>
    </citation>
    <scope>NUCLEOTIDE SEQUENCE [LARGE SCALE GENOMIC DNA]</scope>
    <source>
        <strain evidence="2 3">DSM 29619</strain>
    </source>
</reference>
<sequence length="128" mass="13669">MTTTPNMARPTTVWTEIPVTDLKAAVDFYTKVFDWTLSIDDSGPNPMANFSTDMQGVHGHLYPGKPAARGTGATIHLAVPDTLEATTERLAAAGGKVLMGPIEIPVGRFTYAEDLDGNSIGLFEFKAA</sequence>
<dbReference type="SUPFAM" id="SSF54593">
    <property type="entry name" value="Glyoxalase/Bleomycin resistance protein/Dihydroxybiphenyl dioxygenase"/>
    <property type="match status" value="1"/>
</dbReference>
<organism evidence="2 3">
    <name type="scientific">Pseudooceanicola nitratireducens</name>
    <dbReference type="NCBI Taxonomy" id="517719"/>
    <lineage>
        <taxon>Bacteria</taxon>
        <taxon>Pseudomonadati</taxon>
        <taxon>Pseudomonadota</taxon>
        <taxon>Alphaproteobacteria</taxon>
        <taxon>Rhodobacterales</taxon>
        <taxon>Paracoccaceae</taxon>
        <taxon>Pseudooceanicola</taxon>
    </lineage>
</organism>